<accession>A0A318PGE2</accession>
<keyword evidence="2" id="KW-1185">Reference proteome</keyword>
<dbReference type="Gene3D" id="2.40.160.10">
    <property type="entry name" value="Porin"/>
    <property type="match status" value="1"/>
</dbReference>
<organism evidence="1 2">
    <name type="scientific">Komagataeibacter xylinus</name>
    <name type="common">Gluconacetobacter xylinus</name>
    <dbReference type="NCBI Taxonomy" id="28448"/>
    <lineage>
        <taxon>Bacteria</taxon>
        <taxon>Pseudomonadati</taxon>
        <taxon>Pseudomonadota</taxon>
        <taxon>Alphaproteobacteria</taxon>
        <taxon>Acetobacterales</taxon>
        <taxon>Acetobacteraceae</taxon>
        <taxon>Komagataeibacter</taxon>
    </lineage>
</organism>
<gene>
    <name evidence="1" type="ORF">CFR75_11775</name>
</gene>
<evidence type="ECO:0000313" key="1">
    <source>
        <dbReference type="EMBL" id="PYD56300.1"/>
    </source>
</evidence>
<protein>
    <submittedName>
        <fullName evidence="1">Porin</fullName>
    </submittedName>
</protein>
<sequence length="421" mass="44880">MLSRPIGHGWRKHAPLACRLQTGCLASLSVAIAAACVPVAAPHAQSVPVVRLHGVTIRPYATDQLDTGGFVSAGPAHPGTGARGARLRNGVRVNIHDQVEIGAIWDFGPAPNGPMRLFEGQVSYTGLKHFVFTAGIFKPSFGLESMQAQGDTVFVERSSISTITRNLATGIERQAVQAEAYGRRYHFALSATAGTAGPGEDGNQRAMAFRLVGLPVRSHDVVVHAGISGEWVFRPASMTHGSPAIALSDNPELNTGTVSKYLNTGRLAATSAGAFGAEAAVAWKRLLFQGEGYDIMLDTSPATGSQNLNFHGWYGMLAYTINGTPRQWKGRSAAFSSPTCARGQDVLCNGYGVLEVAARYSEVNLDSATVHGGSQETGSLALNWWPTAIIRTTVQYEYGQESGGRAPEHFHAIMSLFQIKF</sequence>
<dbReference type="STRING" id="1220579.GCA_001571345_02250"/>
<dbReference type="Pfam" id="PF07396">
    <property type="entry name" value="Porin_O_P"/>
    <property type="match status" value="1"/>
</dbReference>
<comment type="caution">
    <text evidence="1">The sequence shown here is derived from an EMBL/GenBank/DDBJ whole genome shotgun (WGS) entry which is preliminary data.</text>
</comment>
<name>A0A318PGE2_KOMXY</name>
<proteinExistence type="predicted"/>
<reference evidence="1 2" key="1">
    <citation type="submission" date="2017-07" db="EMBL/GenBank/DDBJ databases">
        <title>A draft genome sequence of Komagataeibacter xylinus LMG 1515.</title>
        <authorList>
            <person name="Skraban J."/>
            <person name="Cleenwerck I."/>
            <person name="Vandamme P."/>
            <person name="Trcek J."/>
        </authorList>
    </citation>
    <scope>NUCLEOTIDE SEQUENCE [LARGE SCALE GENOMIC DNA]</scope>
    <source>
        <strain evidence="1 2">LMG 1515</strain>
    </source>
</reference>
<dbReference type="InterPro" id="IPR010870">
    <property type="entry name" value="Porin_O/P"/>
</dbReference>
<dbReference type="EMBL" id="NKUC01000026">
    <property type="protein sequence ID" value="PYD56300.1"/>
    <property type="molecule type" value="Genomic_DNA"/>
</dbReference>
<dbReference type="OrthoDB" id="7217987at2"/>
<dbReference type="Proteomes" id="UP000248257">
    <property type="component" value="Unassembled WGS sequence"/>
</dbReference>
<evidence type="ECO:0000313" key="2">
    <source>
        <dbReference type="Proteomes" id="UP000248257"/>
    </source>
</evidence>
<dbReference type="AlphaFoldDB" id="A0A318PGE2"/>
<dbReference type="InterPro" id="IPR023614">
    <property type="entry name" value="Porin_dom_sf"/>
</dbReference>